<comment type="caution">
    <text evidence="1">The sequence shown here is derived from an EMBL/GenBank/DDBJ whole genome shotgun (WGS) entry which is preliminary data.</text>
</comment>
<gene>
    <name evidence="1" type="ORF">G2W53_029016</name>
</gene>
<sequence length="45" mass="4791">MTNVTGLTAARGAKLAAVKKPLMTWQTTEDACNLNGDLNEDSVIQ</sequence>
<evidence type="ECO:0000313" key="1">
    <source>
        <dbReference type="EMBL" id="KAF7815047.1"/>
    </source>
</evidence>
<organism evidence="1 2">
    <name type="scientific">Senna tora</name>
    <dbReference type="NCBI Taxonomy" id="362788"/>
    <lineage>
        <taxon>Eukaryota</taxon>
        <taxon>Viridiplantae</taxon>
        <taxon>Streptophyta</taxon>
        <taxon>Embryophyta</taxon>
        <taxon>Tracheophyta</taxon>
        <taxon>Spermatophyta</taxon>
        <taxon>Magnoliopsida</taxon>
        <taxon>eudicotyledons</taxon>
        <taxon>Gunneridae</taxon>
        <taxon>Pentapetalae</taxon>
        <taxon>rosids</taxon>
        <taxon>fabids</taxon>
        <taxon>Fabales</taxon>
        <taxon>Fabaceae</taxon>
        <taxon>Caesalpinioideae</taxon>
        <taxon>Cassia clade</taxon>
        <taxon>Senna</taxon>
    </lineage>
</organism>
<accession>A0A834WAA8</accession>
<keyword evidence="2" id="KW-1185">Reference proteome</keyword>
<protein>
    <submittedName>
        <fullName evidence="1">Uncharacterized protein</fullName>
    </submittedName>
</protein>
<reference evidence="1" key="1">
    <citation type="submission" date="2020-09" db="EMBL/GenBank/DDBJ databases">
        <title>Genome-Enabled Discovery of Anthraquinone Biosynthesis in Senna tora.</title>
        <authorList>
            <person name="Kang S.-H."/>
            <person name="Pandey R.P."/>
            <person name="Lee C.-M."/>
            <person name="Sim J.-S."/>
            <person name="Jeong J.-T."/>
            <person name="Choi B.-S."/>
            <person name="Jung M."/>
            <person name="Ginzburg D."/>
            <person name="Zhao K."/>
            <person name="Won S.Y."/>
            <person name="Oh T.-J."/>
            <person name="Yu Y."/>
            <person name="Kim N.-H."/>
            <person name="Lee O.R."/>
            <person name="Lee T.-H."/>
            <person name="Bashyal P."/>
            <person name="Kim T.-S."/>
            <person name="Lee W.-H."/>
            <person name="Kawkins C."/>
            <person name="Kim C.-K."/>
            <person name="Kim J.S."/>
            <person name="Ahn B.O."/>
            <person name="Rhee S.Y."/>
            <person name="Sohng J.K."/>
        </authorList>
    </citation>
    <scope>NUCLEOTIDE SEQUENCE</scope>
    <source>
        <tissue evidence="1">Leaf</tissue>
    </source>
</reference>
<evidence type="ECO:0000313" key="2">
    <source>
        <dbReference type="Proteomes" id="UP000634136"/>
    </source>
</evidence>
<dbReference type="AlphaFoldDB" id="A0A834WAA8"/>
<dbReference type="EMBL" id="JAAIUW010000009">
    <property type="protein sequence ID" value="KAF7815047.1"/>
    <property type="molecule type" value="Genomic_DNA"/>
</dbReference>
<proteinExistence type="predicted"/>
<dbReference type="Proteomes" id="UP000634136">
    <property type="component" value="Unassembled WGS sequence"/>
</dbReference>
<name>A0A834WAA8_9FABA</name>